<dbReference type="PROSITE" id="PS00139">
    <property type="entry name" value="THIOL_PROTEASE_CYS"/>
    <property type="match status" value="1"/>
</dbReference>
<evidence type="ECO:0000313" key="3">
    <source>
        <dbReference type="EMBL" id="QHT38130.1"/>
    </source>
</evidence>
<dbReference type="Gene3D" id="3.90.70.10">
    <property type="entry name" value="Cysteine proteinases"/>
    <property type="match status" value="1"/>
</dbReference>
<dbReference type="CDD" id="cd02248">
    <property type="entry name" value="Peptidase_C1A"/>
    <property type="match status" value="1"/>
</dbReference>
<dbReference type="InterPro" id="IPR039417">
    <property type="entry name" value="Peptidase_C1A_papain-like"/>
</dbReference>
<dbReference type="InterPro" id="IPR038765">
    <property type="entry name" value="Papain-like_cys_pep_sf"/>
</dbReference>
<dbReference type="InterPro" id="IPR000668">
    <property type="entry name" value="Peptidase_C1A_C"/>
</dbReference>
<sequence>MLNKDNQYVYAKEYYEFYKKYKMKSNTLQSSFFVNYKEFAEKHKNNYNIFENNYELIKSTKNDLSGGNSSFTVELNKYADLIDFNDNNSDDLNYKLSSTDNIVKTFDFQLLFKNLLRPLNILKTKNENIPVNWNNTKYLSQVKDQGQCGSCYAFSTTNVLETFMRINNFTVDRLSEQQIVDCSPNDYGCQGGFMHTSLEFIIDNKGLLSNEDYQYIGKTQNCTDFKIQQNIVGSNISEYQFVIPSSVQDLKECLTKTPIAIAVDANNVFFRFYKKGVIDVPPQKNNVLNHAVVLVGFDYDEDGMYWIIQNSWGKDWGDNGFCKIRVQEGNGVLLCQKYGVYPVK</sequence>
<dbReference type="SUPFAM" id="SSF54001">
    <property type="entry name" value="Cysteine proteinases"/>
    <property type="match status" value="1"/>
</dbReference>
<name>A0A6C0FE32_9ZZZZ</name>
<accession>A0A6C0FE32</accession>
<dbReference type="InterPro" id="IPR013128">
    <property type="entry name" value="Peptidase_C1A"/>
</dbReference>
<protein>
    <recommendedName>
        <fullName evidence="2">Peptidase C1A papain C-terminal domain-containing protein</fullName>
    </recommendedName>
</protein>
<evidence type="ECO:0000259" key="2">
    <source>
        <dbReference type="SMART" id="SM00645"/>
    </source>
</evidence>
<organism evidence="3">
    <name type="scientific">viral metagenome</name>
    <dbReference type="NCBI Taxonomy" id="1070528"/>
    <lineage>
        <taxon>unclassified sequences</taxon>
        <taxon>metagenomes</taxon>
        <taxon>organismal metagenomes</taxon>
    </lineage>
</organism>
<dbReference type="SMART" id="SM00645">
    <property type="entry name" value="Pept_C1"/>
    <property type="match status" value="1"/>
</dbReference>
<dbReference type="InterPro" id="IPR025660">
    <property type="entry name" value="Pept_his_AS"/>
</dbReference>
<dbReference type="PROSITE" id="PS00639">
    <property type="entry name" value="THIOL_PROTEASE_HIS"/>
    <property type="match status" value="1"/>
</dbReference>
<dbReference type="AlphaFoldDB" id="A0A6C0FE32"/>
<feature type="domain" description="Peptidase C1A papain C-terminal" evidence="2">
    <location>
        <begin position="129"/>
        <end position="343"/>
    </location>
</feature>
<evidence type="ECO:0000256" key="1">
    <source>
        <dbReference type="ARBA" id="ARBA00008455"/>
    </source>
</evidence>
<dbReference type="PRINTS" id="PR00705">
    <property type="entry name" value="PAPAIN"/>
</dbReference>
<dbReference type="GO" id="GO:0006508">
    <property type="term" value="P:proteolysis"/>
    <property type="evidence" value="ECO:0007669"/>
    <property type="project" value="InterPro"/>
</dbReference>
<dbReference type="InterPro" id="IPR000169">
    <property type="entry name" value="Pept_cys_AS"/>
</dbReference>
<reference evidence="3" key="1">
    <citation type="journal article" date="2020" name="Nature">
        <title>Giant virus diversity and host interactions through global metagenomics.</title>
        <authorList>
            <person name="Schulz F."/>
            <person name="Roux S."/>
            <person name="Paez-Espino D."/>
            <person name="Jungbluth S."/>
            <person name="Walsh D.A."/>
            <person name="Denef V.J."/>
            <person name="McMahon K.D."/>
            <person name="Konstantinidis K.T."/>
            <person name="Eloe-Fadrosh E.A."/>
            <person name="Kyrpides N.C."/>
            <person name="Woyke T."/>
        </authorList>
    </citation>
    <scope>NUCLEOTIDE SEQUENCE</scope>
    <source>
        <strain evidence="3">GVMAG-S-ERX556049-19</strain>
    </source>
</reference>
<proteinExistence type="inferred from homology"/>
<dbReference type="GO" id="GO:0008234">
    <property type="term" value="F:cysteine-type peptidase activity"/>
    <property type="evidence" value="ECO:0007669"/>
    <property type="project" value="InterPro"/>
</dbReference>
<dbReference type="PANTHER" id="PTHR12411">
    <property type="entry name" value="CYSTEINE PROTEASE FAMILY C1-RELATED"/>
    <property type="match status" value="1"/>
</dbReference>
<dbReference type="EMBL" id="MN738826">
    <property type="protein sequence ID" value="QHT38130.1"/>
    <property type="molecule type" value="Genomic_DNA"/>
</dbReference>
<comment type="similarity">
    <text evidence="1">Belongs to the peptidase C1 family.</text>
</comment>
<dbReference type="Pfam" id="PF00112">
    <property type="entry name" value="Peptidase_C1"/>
    <property type="match status" value="1"/>
</dbReference>